<dbReference type="GO" id="GO:0016740">
    <property type="term" value="F:transferase activity"/>
    <property type="evidence" value="ECO:0007669"/>
    <property type="project" value="UniProtKB-KW"/>
</dbReference>
<keyword evidence="1 4" id="KW-0963">Cytoplasm</keyword>
<reference evidence="6" key="1">
    <citation type="journal article" date="2019" name="Int. J. Syst. Evol. Microbiol.">
        <title>The Global Catalogue of Microorganisms (GCM) 10K type strain sequencing project: providing services to taxonomists for standard genome sequencing and annotation.</title>
        <authorList>
            <consortium name="The Broad Institute Genomics Platform"/>
            <consortium name="The Broad Institute Genome Sequencing Center for Infectious Disease"/>
            <person name="Wu L."/>
            <person name="Ma J."/>
        </authorList>
    </citation>
    <scope>NUCLEOTIDE SEQUENCE [LARGE SCALE GENOMIC DNA]</scope>
    <source>
        <strain evidence="6">KCTC 23916</strain>
    </source>
</reference>
<dbReference type="EC" id="2.3.2.6" evidence="4"/>
<comment type="function">
    <text evidence="4">Functions in the N-end rule pathway of protein degradation where it conjugates Leu, Phe and, less efficiently, Met from aminoacyl-tRNAs to the N-termini of proteins containing an N-terminal arginine or lysine.</text>
</comment>
<dbReference type="PANTHER" id="PTHR30098:SF2">
    <property type="entry name" value="LEUCYL_PHENYLALANYL-TRNA--PROTEIN TRANSFERASE"/>
    <property type="match status" value="1"/>
</dbReference>
<comment type="caution">
    <text evidence="5">The sequence shown here is derived from an EMBL/GenBank/DDBJ whole genome shotgun (WGS) entry which is preliminary data.</text>
</comment>
<dbReference type="InterPro" id="IPR042203">
    <property type="entry name" value="Leu/Phe-tRNA_Trfase_C"/>
</dbReference>
<comment type="subcellular location">
    <subcellularLocation>
        <location evidence="4">Cytoplasm</location>
    </subcellularLocation>
</comment>
<accession>A0ABQ2X809</accession>
<dbReference type="EMBL" id="BMYT01000001">
    <property type="protein sequence ID" value="GGX03518.1"/>
    <property type="molecule type" value="Genomic_DNA"/>
</dbReference>
<evidence type="ECO:0000256" key="2">
    <source>
        <dbReference type="ARBA" id="ARBA00022679"/>
    </source>
</evidence>
<evidence type="ECO:0000313" key="6">
    <source>
        <dbReference type="Proteomes" id="UP000620127"/>
    </source>
</evidence>
<evidence type="ECO:0000256" key="3">
    <source>
        <dbReference type="ARBA" id="ARBA00023315"/>
    </source>
</evidence>
<dbReference type="Proteomes" id="UP000620127">
    <property type="component" value="Unassembled WGS sequence"/>
</dbReference>
<gene>
    <name evidence="4 5" type="primary">aat</name>
    <name evidence="5" type="ORF">GCM10011282_07030</name>
</gene>
<protein>
    <recommendedName>
        <fullName evidence="4">Leucyl/phenylalanyl-tRNA--protein transferase</fullName>
        <ecNumber evidence="4">2.3.2.6</ecNumber>
    </recommendedName>
    <alternativeName>
        <fullName evidence="4">L/F-transferase</fullName>
    </alternativeName>
    <alternativeName>
        <fullName evidence="4">Leucyltransferase</fullName>
    </alternativeName>
    <alternativeName>
        <fullName evidence="4">Phenyalanyltransferase</fullName>
    </alternativeName>
</protein>
<dbReference type="Gene3D" id="3.30.70.3550">
    <property type="entry name" value="Leucyl/phenylalanyl-tRNA-protein transferase, N-terminal domain"/>
    <property type="match status" value="1"/>
</dbReference>
<organism evidence="5 6">
    <name type="scientific">Undibacterium macrobrachii</name>
    <dbReference type="NCBI Taxonomy" id="1119058"/>
    <lineage>
        <taxon>Bacteria</taxon>
        <taxon>Pseudomonadati</taxon>
        <taxon>Pseudomonadota</taxon>
        <taxon>Betaproteobacteria</taxon>
        <taxon>Burkholderiales</taxon>
        <taxon>Oxalobacteraceae</taxon>
        <taxon>Undibacterium</taxon>
    </lineage>
</organism>
<keyword evidence="2 4" id="KW-0808">Transferase</keyword>
<dbReference type="Gene3D" id="3.40.630.70">
    <property type="entry name" value="Leucyl/phenylalanyl-tRNA-protein transferase, C-terminal domain"/>
    <property type="match status" value="1"/>
</dbReference>
<comment type="catalytic activity">
    <reaction evidence="4">
        <text>L-phenylalanyl-tRNA(Phe) + an N-terminal L-alpha-aminoacyl-[protein] = an N-terminal L-phenylalanyl-L-alpha-aminoacyl-[protein] + tRNA(Phe)</text>
        <dbReference type="Rhea" id="RHEA:43632"/>
        <dbReference type="Rhea" id="RHEA-COMP:9668"/>
        <dbReference type="Rhea" id="RHEA-COMP:9699"/>
        <dbReference type="Rhea" id="RHEA-COMP:10636"/>
        <dbReference type="Rhea" id="RHEA-COMP:10637"/>
        <dbReference type="ChEBI" id="CHEBI:78442"/>
        <dbReference type="ChEBI" id="CHEBI:78531"/>
        <dbReference type="ChEBI" id="CHEBI:78597"/>
        <dbReference type="ChEBI" id="CHEBI:83561"/>
        <dbReference type="EC" id="2.3.2.6"/>
    </reaction>
</comment>
<evidence type="ECO:0000256" key="1">
    <source>
        <dbReference type="ARBA" id="ARBA00022490"/>
    </source>
</evidence>
<proteinExistence type="inferred from homology"/>
<comment type="catalytic activity">
    <reaction evidence="4">
        <text>N-terminal L-lysyl-[protein] + L-leucyl-tRNA(Leu) = N-terminal L-leucyl-L-lysyl-[protein] + tRNA(Leu) + H(+)</text>
        <dbReference type="Rhea" id="RHEA:12340"/>
        <dbReference type="Rhea" id="RHEA-COMP:9613"/>
        <dbReference type="Rhea" id="RHEA-COMP:9622"/>
        <dbReference type="Rhea" id="RHEA-COMP:12670"/>
        <dbReference type="Rhea" id="RHEA-COMP:12671"/>
        <dbReference type="ChEBI" id="CHEBI:15378"/>
        <dbReference type="ChEBI" id="CHEBI:65249"/>
        <dbReference type="ChEBI" id="CHEBI:78442"/>
        <dbReference type="ChEBI" id="CHEBI:78494"/>
        <dbReference type="ChEBI" id="CHEBI:133043"/>
        <dbReference type="EC" id="2.3.2.6"/>
    </reaction>
</comment>
<dbReference type="InterPro" id="IPR004616">
    <property type="entry name" value="Leu/Phe-tRNA_Trfase"/>
</dbReference>
<dbReference type="InterPro" id="IPR016181">
    <property type="entry name" value="Acyl_CoA_acyltransferase"/>
</dbReference>
<dbReference type="Pfam" id="PF03588">
    <property type="entry name" value="Leu_Phe_trans"/>
    <property type="match status" value="1"/>
</dbReference>
<evidence type="ECO:0000256" key="4">
    <source>
        <dbReference type="HAMAP-Rule" id="MF_00688"/>
    </source>
</evidence>
<sequence length="261" mass="29594">MLETFPFLLMIPWLEIDSPFPHIDEALTAEQGAAGLLAAGADLSPERLLTAYQNGIFPWFSEGQPILWWSTDPRMVLKTRDFKISDSLKKRLNKSLKDANWSFRFDSAFTQVMRCCAAPRKNQDGTWISEEIIQGYSALHKLGYAHSSEVWLDGELIGGVYGVCIGKMFYGESMFAKISDASKMALSQLVVLLRKHDVEMIDCQQETSHLASFGAKAISREEFMRHVKRAITQETIEAWSPLTLDSFKHYLQSTHPQPAER</sequence>
<dbReference type="HAMAP" id="MF_00688">
    <property type="entry name" value="Leu_Phe_trans"/>
    <property type="match status" value="1"/>
</dbReference>
<keyword evidence="3 4" id="KW-0012">Acyltransferase</keyword>
<dbReference type="InterPro" id="IPR042221">
    <property type="entry name" value="Leu/Phe-tRNA_Trfase_N"/>
</dbReference>
<dbReference type="SUPFAM" id="SSF55729">
    <property type="entry name" value="Acyl-CoA N-acyltransferases (Nat)"/>
    <property type="match status" value="1"/>
</dbReference>
<name>A0ABQ2X809_9BURK</name>
<dbReference type="PANTHER" id="PTHR30098">
    <property type="entry name" value="LEUCYL/PHENYLALANYL-TRNA--PROTEIN TRANSFERASE"/>
    <property type="match status" value="1"/>
</dbReference>
<comment type="similarity">
    <text evidence="4">Belongs to the L/F-transferase family.</text>
</comment>
<evidence type="ECO:0000313" key="5">
    <source>
        <dbReference type="EMBL" id="GGX03518.1"/>
    </source>
</evidence>
<dbReference type="NCBIfam" id="TIGR00667">
    <property type="entry name" value="aat"/>
    <property type="match status" value="1"/>
</dbReference>
<comment type="catalytic activity">
    <reaction evidence="4">
        <text>N-terminal L-arginyl-[protein] + L-leucyl-tRNA(Leu) = N-terminal L-leucyl-L-arginyl-[protein] + tRNA(Leu) + H(+)</text>
        <dbReference type="Rhea" id="RHEA:50416"/>
        <dbReference type="Rhea" id="RHEA-COMP:9613"/>
        <dbReference type="Rhea" id="RHEA-COMP:9622"/>
        <dbReference type="Rhea" id="RHEA-COMP:12672"/>
        <dbReference type="Rhea" id="RHEA-COMP:12673"/>
        <dbReference type="ChEBI" id="CHEBI:15378"/>
        <dbReference type="ChEBI" id="CHEBI:64719"/>
        <dbReference type="ChEBI" id="CHEBI:78442"/>
        <dbReference type="ChEBI" id="CHEBI:78494"/>
        <dbReference type="ChEBI" id="CHEBI:133044"/>
        <dbReference type="EC" id="2.3.2.6"/>
    </reaction>
</comment>
<keyword evidence="6" id="KW-1185">Reference proteome</keyword>